<comment type="caution">
    <text evidence="2">The sequence shown here is derived from an EMBL/GenBank/DDBJ whole genome shotgun (WGS) entry which is preliminary data.</text>
</comment>
<sequence length="285" mass="31163">MDLRAALIRSTLDGTARVAPRLAGRMAGALFARPVARASQRPEEEPVMRRATRTELVLDGRRAVVHQWGDGVRPVLLMHGWQFRASRWSPLVTALTERGYSPVAFDAPGHGESPGRSTTIVEYRAIARRLHREHGRFAAVVGHSVGGLAAYYAVRGGVEADRLVAISAPSGMDTIAEGFRLGLGVGPWLRPALRRRVEEMFPDEPGLWDGFNATHRPEQLALPMLIVHDEEDDMIPAGESRRVAAVYGDRADLLITRGLGHRRVLADPRVVEAVLDFAAATDPVA</sequence>
<dbReference type="Pfam" id="PF12697">
    <property type="entry name" value="Abhydrolase_6"/>
    <property type="match status" value="1"/>
</dbReference>
<dbReference type="SUPFAM" id="SSF53474">
    <property type="entry name" value="alpha/beta-Hydrolases"/>
    <property type="match status" value="1"/>
</dbReference>
<keyword evidence="3" id="KW-1185">Reference proteome</keyword>
<name>A0ABU2LAT2_9ACTN</name>
<dbReference type="RefSeq" id="WP_311631630.1">
    <property type="nucleotide sequence ID" value="NZ_JAVREN010000025.1"/>
</dbReference>
<dbReference type="PANTHER" id="PTHR43689">
    <property type="entry name" value="HYDROLASE"/>
    <property type="match status" value="1"/>
</dbReference>
<dbReference type="GO" id="GO:0016787">
    <property type="term" value="F:hydrolase activity"/>
    <property type="evidence" value="ECO:0007669"/>
    <property type="project" value="UniProtKB-KW"/>
</dbReference>
<dbReference type="InterPro" id="IPR000073">
    <property type="entry name" value="AB_hydrolase_1"/>
</dbReference>
<evidence type="ECO:0000313" key="2">
    <source>
        <dbReference type="EMBL" id="MDT0308686.1"/>
    </source>
</evidence>
<feature type="domain" description="AB hydrolase-1" evidence="1">
    <location>
        <begin position="75"/>
        <end position="272"/>
    </location>
</feature>
<reference evidence="3" key="1">
    <citation type="submission" date="2023-07" db="EMBL/GenBank/DDBJ databases">
        <title>30 novel species of actinomycetes from the DSMZ collection.</title>
        <authorList>
            <person name="Nouioui I."/>
        </authorList>
    </citation>
    <scope>NUCLEOTIDE SEQUENCE [LARGE SCALE GENOMIC DNA]</scope>
    <source>
        <strain evidence="3">DSM 44917</strain>
    </source>
</reference>
<dbReference type="Proteomes" id="UP001183388">
    <property type="component" value="Unassembled WGS sequence"/>
</dbReference>
<protein>
    <submittedName>
        <fullName evidence="2">Alpha/beta hydrolase</fullName>
    </submittedName>
</protein>
<dbReference type="EMBL" id="JAVREN010000025">
    <property type="protein sequence ID" value="MDT0308686.1"/>
    <property type="molecule type" value="Genomic_DNA"/>
</dbReference>
<keyword evidence="2" id="KW-0378">Hydrolase</keyword>
<dbReference type="Gene3D" id="3.40.50.1820">
    <property type="entry name" value="alpha/beta hydrolase"/>
    <property type="match status" value="1"/>
</dbReference>
<evidence type="ECO:0000313" key="3">
    <source>
        <dbReference type="Proteomes" id="UP001183388"/>
    </source>
</evidence>
<gene>
    <name evidence="2" type="ORF">RM780_17205</name>
</gene>
<evidence type="ECO:0000259" key="1">
    <source>
        <dbReference type="Pfam" id="PF12697"/>
    </source>
</evidence>
<dbReference type="PANTHER" id="PTHR43689:SF8">
    <property type="entry name" value="ALPHA_BETA-HYDROLASES SUPERFAMILY PROTEIN"/>
    <property type="match status" value="1"/>
</dbReference>
<organism evidence="2 3">
    <name type="scientific">Streptomyces boetiae</name>
    <dbReference type="NCBI Taxonomy" id="3075541"/>
    <lineage>
        <taxon>Bacteria</taxon>
        <taxon>Bacillati</taxon>
        <taxon>Actinomycetota</taxon>
        <taxon>Actinomycetes</taxon>
        <taxon>Kitasatosporales</taxon>
        <taxon>Streptomycetaceae</taxon>
        <taxon>Streptomyces</taxon>
    </lineage>
</organism>
<dbReference type="InterPro" id="IPR029058">
    <property type="entry name" value="AB_hydrolase_fold"/>
</dbReference>
<proteinExistence type="predicted"/>
<accession>A0ABU2LAT2</accession>